<evidence type="ECO:0000313" key="2">
    <source>
        <dbReference type="EMBL" id="KAF7374393.1"/>
    </source>
</evidence>
<keyword evidence="1" id="KW-1133">Transmembrane helix</keyword>
<evidence type="ECO:0000256" key="1">
    <source>
        <dbReference type="SAM" id="Phobius"/>
    </source>
</evidence>
<keyword evidence="1" id="KW-0812">Transmembrane</keyword>
<sequence length="219" mass="24129">MPEKDPGRNADLEQQLLVFIRQSYWRLAELGPLGFVKSPPPAAETSIGNVERDHLGKLAAQLSRSPFSRAALCISDSDVENDSARSFMTDTLKSLSVRVCLSSSGGDSGPPAAARKSQRDYKHLMSVIFSPLFNNIFYDVAIYQKPSRVKSSGTHMSSKVGKSCIKVLTSEMAVAVRNRGGCPHTPARENRSAVDRELLWFLLVSVVLLCSYMIIVRRP</sequence>
<evidence type="ECO:0000313" key="3">
    <source>
        <dbReference type="Proteomes" id="UP000623467"/>
    </source>
</evidence>
<gene>
    <name evidence="2" type="ORF">MSAN_00323300</name>
</gene>
<proteinExistence type="predicted"/>
<protein>
    <submittedName>
        <fullName evidence="2">Uncharacterized protein</fullName>
    </submittedName>
</protein>
<accession>A0A8H6Z8R5</accession>
<keyword evidence="3" id="KW-1185">Reference proteome</keyword>
<feature type="transmembrane region" description="Helical" evidence="1">
    <location>
        <begin position="198"/>
        <end position="216"/>
    </location>
</feature>
<dbReference type="EMBL" id="JACAZH010000002">
    <property type="protein sequence ID" value="KAF7374393.1"/>
    <property type="molecule type" value="Genomic_DNA"/>
</dbReference>
<organism evidence="2 3">
    <name type="scientific">Mycena sanguinolenta</name>
    <dbReference type="NCBI Taxonomy" id="230812"/>
    <lineage>
        <taxon>Eukaryota</taxon>
        <taxon>Fungi</taxon>
        <taxon>Dikarya</taxon>
        <taxon>Basidiomycota</taxon>
        <taxon>Agaricomycotina</taxon>
        <taxon>Agaricomycetes</taxon>
        <taxon>Agaricomycetidae</taxon>
        <taxon>Agaricales</taxon>
        <taxon>Marasmiineae</taxon>
        <taxon>Mycenaceae</taxon>
        <taxon>Mycena</taxon>
    </lineage>
</organism>
<reference evidence="2" key="1">
    <citation type="submission" date="2020-05" db="EMBL/GenBank/DDBJ databases">
        <title>Mycena genomes resolve the evolution of fungal bioluminescence.</title>
        <authorList>
            <person name="Tsai I.J."/>
        </authorList>
    </citation>
    <scope>NUCLEOTIDE SEQUENCE</scope>
    <source>
        <strain evidence="2">160909Yilan</strain>
    </source>
</reference>
<dbReference type="Proteomes" id="UP000623467">
    <property type="component" value="Unassembled WGS sequence"/>
</dbReference>
<dbReference type="AlphaFoldDB" id="A0A8H6Z8R5"/>
<comment type="caution">
    <text evidence="2">The sequence shown here is derived from an EMBL/GenBank/DDBJ whole genome shotgun (WGS) entry which is preliminary data.</text>
</comment>
<name>A0A8H6Z8R5_9AGAR</name>
<keyword evidence="1" id="KW-0472">Membrane</keyword>